<dbReference type="GeneID" id="20209081"/>
<evidence type="ECO:0000313" key="2">
    <source>
        <dbReference type="EnsemblMetazoa" id="HelroP183535"/>
    </source>
</evidence>
<proteinExistence type="predicted"/>
<dbReference type="EnsemblMetazoa" id="HelroT183535">
    <property type="protein sequence ID" value="HelroP183535"/>
    <property type="gene ID" value="HelroG183535"/>
</dbReference>
<dbReference type="Proteomes" id="UP000015101">
    <property type="component" value="Unassembled WGS sequence"/>
</dbReference>
<evidence type="ECO:0000313" key="3">
    <source>
        <dbReference type="Proteomes" id="UP000015101"/>
    </source>
</evidence>
<reference evidence="1 3" key="2">
    <citation type="journal article" date="2013" name="Nature">
        <title>Insights into bilaterian evolution from three spiralian genomes.</title>
        <authorList>
            <person name="Simakov O."/>
            <person name="Marletaz F."/>
            <person name="Cho S.J."/>
            <person name="Edsinger-Gonzales E."/>
            <person name="Havlak P."/>
            <person name="Hellsten U."/>
            <person name="Kuo D.H."/>
            <person name="Larsson T."/>
            <person name="Lv J."/>
            <person name="Arendt D."/>
            <person name="Savage R."/>
            <person name="Osoegawa K."/>
            <person name="de Jong P."/>
            <person name="Grimwood J."/>
            <person name="Chapman J.A."/>
            <person name="Shapiro H."/>
            <person name="Aerts A."/>
            <person name="Otillar R.P."/>
            <person name="Terry A.Y."/>
            <person name="Boore J.L."/>
            <person name="Grigoriev I.V."/>
            <person name="Lindberg D.R."/>
            <person name="Seaver E.C."/>
            <person name="Weisblat D.A."/>
            <person name="Putnam N.H."/>
            <person name="Rokhsar D.S."/>
        </authorList>
    </citation>
    <scope>NUCLEOTIDE SEQUENCE</scope>
</reference>
<name>T1FJT2_HELRO</name>
<sequence>MDNMLKLRVRYCVKDIVENYITSFKKKELLLEFETYKKFMNENIEEYNISASDNETIATTPISDSERLSELETLSSYQALTANKKYNLMMDLQENYFDVLTNRFVIDIETKFEHSDHGVQLNVAIKHKDIYNTALALRGDYRLPYVKNKLVHDSCLICLEEFVEKSFVRVVVASMWYDYNYEANLRSNGTTDVEIQMSTVPLTGRGVVWMKNADDKRDNTYLRVFLVARKIEKSIKLLILKVVQIEKIISNKESIQQNKIT</sequence>
<dbReference type="EMBL" id="KB095859">
    <property type="protein sequence ID" value="ESO10506.1"/>
    <property type="molecule type" value="Genomic_DNA"/>
</dbReference>
<dbReference type="KEGG" id="hro:HELRODRAFT_183535"/>
<gene>
    <name evidence="2" type="primary">20209081</name>
    <name evidence="1" type="ORF">HELRODRAFT_183535</name>
</gene>
<protein>
    <submittedName>
        <fullName evidence="1 2">Uncharacterized protein</fullName>
    </submittedName>
</protein>
<keyword evidence="3" id="KW-1185">Reference proteome</keyword>
<dbReference type="AlphaFoldDB" id="T1FJT2"/>
<organism evidence="2 3">
    <name type="scientific">Helobdella robusta</name>
    <name type="common">Californian leech</name>
    <dbReference type="NCBI Taxonomy" id="6412"/>
    <lineage>
        <taxon>Eukaryota</taxon>
        <taxon>Metazoa</taxon>
        <taxon>Spiralia</taxon>
        <taxon>Lophotrochozoa</taxon>
        <taxon>Annelida</taxon>
        <taxon>Clitellata</taxon>
        <taxon>Hirudinea</taxon>
        <taxon>Rhynchobdellida</taxon>
        <taxon>Glossiphoniidae</taxon>
        <taxon>Helobdella</taxon>
    </lineage>
</organism>
<evidence type="ECO:0000313" key="1">
    <source>
        <dbReference type="EMBL" id="ESO10506.1"/>
    </source>
</evidence>
<reference evidence="3" key="1">
    <citation type="submission" date="2012-12" db="EMBL/GenBank/DDBJ databases">
        <authorList>
            <person name="Hellsten U."/>
            <person name="Grimwood J."/>
            <person name="Chapman J.A."/>
            <person name="Shapiro H."/>
            <person name="Aerts A."/>
            <person name="Otillar R.P."/>
            <person name="Terry A.Y."/>
            <person name="Boore J.L."/>
            <person name="Simakov O."/>
            <person name="Marletaz F."/>
            <person name="Cho S.-J."/>
            <person name="Edsinger-Gonzales E."/>
            <person name="Havlak P."/>
            <person name="Kuo D.-H."/>
            <person name="Larsson T."/>
            <person name="Lv J."/>
            <person name="Arendt D."/>
            <person name="Savage R."/>
            <person name="Osoegawa K."/>
            <person name="de Jong P."/>
            <person name="Lindberg D.R."/>
            <person name="Seaver E.C."/>
            <person name="Weisblat D.A."/>
            <person name="Putnam N.H."/>
            <person name="Grigoriev I.V."/>
            <person name="Rokhsar D.S."/>
        </authorList>
    </citation>
    <scope>NUCLEOTIDE SEQUENCE</scope>
</reference>
<dbReference type="RefSeq" id="XP_009011384.1">
    <property type="nucleotide sequence ID" value="XM_009013136.1"/>
</dbReference>
<dbReference type="EMBL" id="AMQM01008838">
    <property type="status" value="NOT_ANNOTATED_CDS"/>
    <property type="molecule type" value="Genomic_DNA"/>
</dbReference>
<dbReference type="InParanoid" id="T1FJT2"/>
<dbReference type="HOGENOM" id="CLU_081683_0_0_1"/>
<accession>T1FJT2</accession>
<dbReference type="CTD" id="20209081"/>
<reference evidence="2" key="3">
    <citation type="submission" date="2015-06" db="UniProtKB">
        <authorList>
            <consortium name="EnsemblMetazoa"/>
        </authorList>
    </citation>
    <scope>IDENTIFICATION</scope>
</reference>